<keyword evidence="8" id="KW-1185">Reference proteome</keyword>
<protein>
    <submittedName>
        <fullName evidence="7">Uncharacterized protein</fullName>
    </submittedName>
</protein>
<dbReference type="Proteomes" id="UP001234989">
    <property type="component" value="Chromosome 1"/>
</dbReference>
<evidence type="ECO:0000256" key="3">
    <source>
        <dbReference type="ARBA" id="ARBA00022679"/>
    </source>
</evidence>
<dbReference type="SUPFAM" id="SSF53335">
    <property type="entry name" value="S-adenosyl-L-methionine-dependent methyltransferases"/>
    <property type="match status" value="2"/>
</dbReference>
<keyword evidence="4" id="KW-0479">Metal-binding</keyword>
<comment type="similarity">
    <text evidence="1">Belongs to the methyltransferase superfamily. Type-7 methyltransferase family.</text>
</comment>
<dbReference type="AlphaFoldDB" id="A0AAF0PLX5"/>
<dbReference type="InterPro" id="IPR005299">
    <property type="entry name" value="MeTrfase_7"/>
</dbReference>
<gene>
    <name evidence="7" type="ORF">MTR67_000077</name>
</gene>
<evidence type="ECO:0000256" key="5">
    <source>
        <dbReference type="ARBA" id="ARBA00022842"/>
    </source>
</evidence>
<feature type="region of interest" description="Disordered" evidence="6">
    <location>
        <begin position="1"/>
        <end position="23"/>
    </location>
</feature>
<dbReference type="InterPro" id="IPR029063">
    <property type="entry name" value="SAM-dependent_MTases_sf"/>
</dbReference>
<dbReference type="GO" id="GO:0046872">
    <property type="term" value="F:metal ion binding"/>
    <property type="evidence" value="ECO:0007669"/>
    <property type="project" value="UniProtKB-KW"/>
</dbReference>
<dbReference type="GO" id="GO:0032259">
    <property type="term" value="P:methylation"/>
    <property type="evidence" value="ECO:0007669"/>
    <property type="project" value="UniProtKB-KW"/>
</dbReference>
<sequence>MTTSFPMNAGDDPYSYSKNSQLQTPKELLDEKSPSWNKGWIHYIGASNIEVMNDYVAQFEKDMEMFFNARAEEIVPGGMMVLISPQFSEHLLKFFGSSLMDLVNEKELIDASKDMVRDAIIGKLDVEVMLSSSHTFRIIELGCSIGPNTFHAMQHVVDVVKEKYHNIILEFQVFFSDHVENDFNTLFRSLPIDRSYYASGVPGSFHGRLFPSRSIHFTHSSCAIHWLSKIPKELLDEKSPTWNKGLIHYGTSNIDVVNAYIAQFEKDMEIFFNARAEEIVPGGMMVFISPFSSYIRLVEFFGSSLMDLVNEGKLDESLVDSFNLPMYFPSPQDMTKVVEKNGCFSIEKMELAYPKSKLVDEIDAKTFIINLRAVLEGLLINHFGSKIAEEVCARTLLKSEEISTWMKANGGKSCQLFVALKRK</sequence>
<dbReference type="Gene3D" id="1.10.1200.270">
    <property type="entry name" value="Methyltransferase, alpha-helical capping domain"/>
    <property type="match status" value="1"/>
</dbReference>
<name>A0AAF0PLX5_SOLVR</name>
<dbReference type="PANTHER" id="PTHR31009">
    <property type="entry name" value="S-ADENOSYL-L-METHIONINE:CARBOXYL METHYLTRANSFERASE FAMILY PROTEIN"/>
    <property type="match status" value="1"/>
</dbReference>
<dbReference type="Gene3D" id="3.40.50.150">
    <property type="entry name" value="Vaccinia Virus protein VP39"/>
    <property type="match status" value="2"/>
</dbReference>
<evidence type="ECO:0000256" key="4">
    <source>
        <dbReference type="ARBA" id="ARBA00022723"/>
    </source>
</evidence>
<keyword evidence="3" id="KW-0808">Transferase</keyword>
<dbReference type="InterPro" id="IPR042086">
    <property type="entry name" value="MeTrfase_capping"/>
</dbReference>
<evidence type="ECO:0000313" key="8">
    <source>
        <dbReference type="Proteomes" id="UP001234989"/>
    </source>
</evidence>
<keyword evidence="5" id="KW-0460">Magnesium</keyword>
<evidence type="ECO:0000256" key="6">
    <source>
        <dbReference type="SAM" id="MobiDB-lite"/>
    </source>
</evidence>
<proteinExistence type="inferred from homology"/>
<accession>A0AAF0PLX5</accession>
<evidence type="ECO:0000256" key="2">
    <source>
        <dbReference type="ARBA" id="ARBA00022603"/>
    </source>
</evidence>
<dbReference type="GO" id="GO:0008168">
    <property type="term" value="F:methyltransferase activity"/>
    <property type="evidence" value="ECO:0007669"/>
    <property type="project" value="UniProtKB-KW"/>
</dbReference>
<evidence type="ECO:0000313" key="7">
    <source>
        <dbReference type="EMBL" id="WMV06692.1"/>
    </source>
</evidence>
<dbReference type="EMBL" id="CP133612">
    <property type="protein sequence ID" value="WMV06692.1"/>
    <property type="molecule type" value="Genomic_DNA"/>
</dbReference>
<dbReference type="Pfam" id="PF03492">
    <property type="entry name" value="Methyltransf_7"/>
    <property type="match status" value="2"/>
</dbReference>
<reference evidence="7" key="1">
    <citation type="submission" date="2023-08" db="EMBL/GenBank/DDBJ databases">
        <title>A de novo genome assembly of Solanum verrucosum Schlechtendal, a Mexican diploid species geographically isolated from the other diploid A-genome species in potato relatives.</title>
        <authorList>
            <person name="Hosaka K."/>
        </authorList>
    </citation>
    <scope>NUCLEOTIDE SEQUENCE</scope>
    <source>
        <tissue evidence="7">Young leaves</tissue>
    </source>
</reference>
<organism evidence="7 8">
    <name type="scientific">Solanum verrucosum</name>
    <dbReference type="NCBI Taxonomy" id="315347"/>
    <lineage>
        <taxon>Eukaryota</taxon>
        <taxon>Viridiplantae</taxon>
        <taxon>Streptophyta</taxon>
        <taxon>Embryophyta</taxon>
        <taxon>Tracheophyta</taxon>
        <taxon>Spermatophyta</taxon>
        <taxon>Magnoliopsida</taxon>
        <taxon>eudicotyledons</taxon>
        <taxon>Gunneridae</taxon>
        <taxon>Pentapetalae</taxon>
        <taxon>asterids</taxon>
        <taxon>lamiids</taxon>
        <taxon>Solanales</taxon>
        <taxon>Solanaceae</taxon>
        <taxon>Solanoideae</taxon>
        <taxon>Solaneae</taxon>
        <taxon>Solanum</taxon>
    </lineage>
</organism>
<evidence type="ECO:0000256" key="1">
    <source>
        <dbReference type="ARBA" id="ARBA00007967"/>
    </source>
</evidence>
<keyword evidence="2" id="KW-0489">Methyltransferase</keyword>